<sequence length="184" mass="19157">MLNKTDVSMLYITIMGMASEGDGNKYWLDYANSNSLGVSSLANIMLDSPGAAKFFGDSLLAGNEKEFVTKIYSIALGSTSDVDGINYWTKAITGGGEFTDSKGNVINVASLSKGDLIGAMIDSMVNGGSAESKAIFEAKAAASDYFADATLGKDITGLDEGTTSKLISEIASASDLDKVKGEID</sequence>
<dbReference type="Proteomes" id="UP000093100">
    <property type="component" value="Unassembled WGS sequence"/>
</dbReference>
<organism evidence="1 2">
    <name type="scientific">Campylobacter fetus subsp. testudinum</name>
    <dbReference type="NCBI Taxonomy" id="1507806"/>
    <lineage>
        <taxon>Bacteria</taxon>
        <taxon>Pseudomonadati</taxon>
        <taxon>Campylobacterota</taxon>
        <taxon>Epsilonproteobacteria</taxon>
        <taxon>Campylobacterales</taxon>
        <taxon>Campylobacteraceae</taxon>
        <taxon>Campylobacter</taxon>
    </lineage>
</organism>
<accession>A0AAX0H8I3</accession>
<comment type="caution">
    <text evidence="1">The sequence shown here is derived from an EMBL/GenBank/DDBJ whole genome shotgun (WGS) entry which is preliminary data.</text>
</comment>
<dbReference type="AlphaFoldDB" id="A0AAX0H8I3"/>
<name>A0AAX0H8I3_CAMFE</name>
<feature type="non-terminal residue" evidence="1">
    <location>
        <position position="184"/>
    </location>
</feature>
<evidence type="ECO:0000313" key="2">
    <source>
        <dbReference type="Proteomes" id="UP000093100"/>
    </source>
</evidence>
<proteinExistence type="predicted"/>
<dbReference type="EMBL" id="LFLK01000037">
    <property type="protein sequence ID" value="OCR89656.1"/>
    <property type="molecule type" value="Genomic_DNA"/>
</dbReference>
<evidence type="ECO:0000313" key="1">
    <source>
        <dbReference type="EMBL" id="OCR89656.1"/>
    </source>
</evidence>
<protein>
    <submittedName>
        <fullName evidence="1">S-layer protein</fullName>
    </submittedName>
</protein>
<gene>
    <name evidence="1" type="ORF">CFT12S02225_09170</name>
</gene>
<reference evidence="1 2" key="1">
    <citation type="journal article" date="2016" name="Genome Biol. Evol.">
        <title>Comparative Genomics of Campylobacter fetus from Reptiles and Mammals Reveals Divergent Evolution in Host-Associated Lineages.</title>
        <authorList>
            <person name="Gilbert M.J."/>
            <person name="Miller W.G."/>
            <person name="Yee E."/>
            <person name="Zomer A.L."/>
            <person name="van der Graaf-van Bloois L."/>
            <person name="Fitzgerald C."/>
            <person name="Forbes K.J."/>
            <person name="Meric G."/>
            <person name="Sheppard S.K."/>
            <person name="Wagenaar J.A."/>
            <person name="Duim B."/>
        </authorList>
    </citation>
    <scope>NUCLEOTIDE SEQUENCE [LARGE SCALE GENOMIC DNA]</scope>
    <source>
        <strain evidence="1 2">12S02225-3</strain>
    </source>
</reference>